<dbReference type="AlphaFoldDB" id="A0A8C0ZSF6"/>
<reference evidence="1" key="1">
    <citation type="submission" date="2023-09" db="UniProtKB">
        <authorList>
            <consortium name="Ensembl"/>
        </authorList>
    </citation>
    <scope>IDENTIFICATION</scope>
</reference>
<dbReference type="Ensembl" id="ENSCCNT00000019395.1">
    <property type="protein sequence ID" value="ENSCCNP00000014806.1"/>
    <property type="gene ID" value="ENSCCNG00000015278.1"/>
</dbReference>
<evidence type="ECO:0000313" key="1">
    <source>
        <dbReference type="Ensembl" id="ENSCCNP00000014806.1"/>
    </source>
</evidence>
<name>A0A8C0ZSF6_CASCN</name>
<accession>A0A8C0ZSF6</accession>
<protein>
    <submittedName>
        <fullName evidence="1">Uncharacterized protein</fullName>
    </submittedName>
</protein>
<sequence>ALTPPAPSPCSRDSLYYPDHPCASPSNPLPIFLQRLTGHLHSQGSPLRVINQYTAVHKVIFPTNIQICDTVKYKEIMKQYIFRTNSPHIC</sequence>
<dbReference type="InterPro" id="IPR027417">
    <property type="entry name" value="P-loop_NTPase"/>
</dbReference>
<organism evidence="1">
    <name type="scientific">Castor canadensis</name>
    <name type="common">American beaver</name>
    <dbReference type="NCBI Taxonomy" id="51338"/>
    <lineage>
        <taxon>Eukaryota</taxon>
        <taxon>Metazoa</taxon>
        <taxon>Chordata</taxon>
        <taxon>Craniata</taxon>
        <taxon>Vertebrata</taxon>
        <taxon>Euteleostomi</taxon>
        <taxon>Mammalia</taxon>
        <taxon>Eutheria</taxon>
        <taxon>Euarchontoglires</taxon>
        <taxon>Glires</taxon>
        <taxon>Rodentia</taxon>
        <taxon>Castorimorpha</taxon>
        <taxon>Castoridae</taxon>
        <taxon>Castor</taxon>
    </lineage>
</organism>
<dbReference type="Gene3D" id="3.40.50.300">
    <property type="entry name" value="P-loop containing nucleotide triphosphate hydrolases"/>
    <property type="match status" value="1"/>
</dbReference>
<proteinExistence type="predicted"/>